<keyword evidence="8 10" id="KW-0010">Activator</keyword>
<evidence type="ECO:0000256" key="4">
    <source>
        <dbReference type="ARBA" id="ARBA00022562"/>
    </source>
</evidence>
<dbReference type="Pfam" id="PF00539">
    <property type="entry name" value="Tat"/>
    <property type="match status" value="1"/>
</dbReference>
<dbReference type="GO" id="GO:0001070">
    <property type="term" value="F:RNA-binding transcription regulator activity"/>
    <property type="evidence" value="ECO:0007669"/>
    <property type="project" value="InterPro"/>
</dbReference>
<keyword evidence="7 10" id="KW-0805">Transcription regulation</keyword>
<accession>Q88102</accession>
<evidence type="ECO:0000256" key="3">
    <source>
        <dbReference type="ARBA" id="ARBA00022376"/>
    </source>
</evidence>
<dbReference type="InterPro" id="IPR036963">
    <property type="entry name" value="Tat_dom_sf"/>
</dbReference>
<feature type="region of interest" description="Disordered" evidence="11">
    <location>
        <begin position="56"/>
        <end position="119"/>
    </location>
</feature>
<keyword evidence="4 10" id="KW-1048">Host nucleus</keyword>
<dbReference type="GO" id="GO:0050434">
    <property type="term" value="P:positive regulation of viral transcription"/>
    <property type="evidence" value="ECO:0007669"/>
    <property type="project" value="InterPro"/>
</dbReference>
<keyword evidence="6 10" id="KW-0694">RNA-binding</keyword>
<evidence type="ECO:0000256" key="11">
    <source>
        <dbReference type="SAM" id="MobiDB-lite"/>
    </source>
</evidence>
<protein>
    <recommendedName>
        <fullName evidence="3 10">Protein Tat</fullName>
    </recommendedName>
</protein>
<reference evidence="12" key="1">
    <citation type="journal article" date="1995" name="J. Virol.">
        <title>Induction of AIDS by simian immunodeficiency virus from an African green monkey: species-specific variation in pathogenicity correlates with the extent of in vivo replication.</title>
        <authorList>
            <person name="Hirsch V.M."/>
            <person name="Dapolito G."/>
            <person name="Johnson P.R."/>
            <person name="Elkins W.R."/>
            <person name="London W.T."/>
            <person name="Montali R.J."/>
            <person name="Goldstein S."/>
            <person name="Brown C."/>
        </authorList>
    </citation>
    <scope>NUCLEOTIDE SEQUENCE</scope>
</reference>
<evidence type="ECO:0000256" key="6">
    <source>
        <dbReference type="ARBA" id="ARBA00022884"/>
    </source>
</evidence>
<dbReference type="GO" id="GO:0003723">
    <property type="term" value="F:RNA binding"/>
    <property type="evidence" value="ECO:0007669"/>
    <property type="project" value="UniProtKB-KW"/>
</dbReference>
<dbReference type="PRINTS" id="PR00055">
    <property type="entry name" value="HIVTATDOMAIN"/>
</dbReference>
<keyword evidence="9 10" id="KW-0804">Transcription</keyword>
<name>Q88102_SIV</name>
<dbReference type="GO" id="GO:0044196">
    <property type="term" value="C:host cell nucleolus"/>
    <property type="evidence" value="ECO:0007669"/>
    <property type="project" value="UniProtKB-SubCell"/>
</dbReference>
<evidence type="ECO:0000256" key="8">
    <source>
        <dbReference type="ARBA" id="ARBA00023159"/>
    </source>
</evidence>
<evidence type="ECO:0000256" key="2">
    <source>
        <dbReference type="ARBA" id="ARBA00009398"/>
    </source>
</evidence>
<evidence type="ECO:0000313" key="12">
    <source>
        <dbReference type="EMBL" id="AAA64261.1"/>
    </source>
</evidence>
<organismHost>
    <name type="scientific">Cercopithecidae</name>
    <name type="common">Old World monkeys</name>
    <dbReference type="NCBI Taxonomy" id="9527"/>
</organismHost>
<comment type="similarity">
    <text evidence="2 10">Belongs to the lentiviruses Tat family.</text>
</comment>
<dbReference type="EMBL" id="L40990">
    <property type="protein sequence ID" value="AAA64261.1"/>
    <property type="molecule type" value="Genomic_DNA"/>
</dbReference>
<comment type="subcellular location">
    <subcellularLocation>
        <location evidence="1 10">Host nucleus</location>
        <location evidence="1 10">Host nucleolus</location>
    </subcellularLocation>
</comment>
<feature type="compositionally biased region" description="Basic and acidic residues" evidence="11">
    <location>
        <begin position="103"/>
        <end position="119"/>
    </location>
</feature>
<gene>
    <name evidence="12" type="primary">tat</name>
</gene>
<feature type="compositionally biased region" description="Polar residues" evidence="11">
    <location>
        <begin position="63"/>
        <end position="87"/>
    </location>
</feature>
<proteinExistence type="inferred from homology"/>
<evidence type="ECO:0000256" key="9">
    <source>
        <dbReference type="ARBA" id="ARBA00023163"/>
    </source>
</evidence>
<evidence type="ECO:0000256" key="5">
    <source>
        <dbReference type="ARBA" id="ARBA00022581"/>
    </source>
</evidence>
<evidence type="ECO:0000256" key="1">
    <source>
        <dbReference type="ARBA" id="ARBA00004307"/>
    </source>
</evidence>
<organismHost>
    <name type="scientific">Pan troglodytes</name>
    <name type="common">Chimpanzee</name>
    <dbReference type="NCBI Taxonomy" id="9598"/>
</organismHost>
<dbReference type="InterPro" id="IPR001831">
    <property type="entry name" value="IV_Tat"/>
</dbReference>
<organism evidence="12">
    <name type="scientific">Simian immunodeficiency virus</name>
    <name type="common">SIV</name>
    <dbReference type="NCBI Taxonomy" id="11723"/>
    <lineage>
        <taxon>Viruses</taxon>
        <taxon>Riboviria</taxon>
        <taxon>Pararnavirae</taxon>
        <taxon>Artverviricota</taxon>
        <taxon>Revtraviricetes</taxon>
        <taxon>Ortervirales</taxon>
        <taxon>Retroviridae</taxon>
        <taxon>Orthoretrovirinae</taxon>
        <taxon>Lentivirus</taxon>
        <taxon>Lentivirus simimdef</taxon>
    </lineage>
</organism>
<sequence>MDKGEEERTVLHQDLIRQYKKPLTTCRNKCFCKKCCYHCQLCFLQKGLGVTYHAPRTRRKKSVQPNRLSQQDQSISTRGRDGQATQESQKKVERETTTAQILGRKDLERDKREAVGANA</sequence>
<evidence type="ECO:0000256" key="10">
    <source>
        <dbReference type="RuleBase" id="RU003311"/>
    </source>
</evidence>
<dbReference type="Gene3D" id="4.10.20.10">
    <property type="entry name" value="Tat domain"/>
    <property type="match status" value="1"/>
</dbReference>
<keyword evidence="5" id="KW-0945">Host-virus interaction</keyword>
<evidence type="ECO:0000256" key="7">
    <source>
        <dbReference type="ARBA" id="ARBA00023015"/>
    </source>
</evidence>